<accession>A0A8S9MPK5</accession>
<evidence type="ECO:0000313" key="2">
    <source>
        <dbReference type="EMBL" id="KAF2619023.1"/>
    </source>
</evidence>
<feature type="region of interest" description="Disordered" evidence="1">
    <location>
        <begin position="148"/>
        <end position="174"/>
    </location>
</feature>
<protein>
    <submittedName>
        <fullName evidence="2">Uncharacterized protein</fullName>
    </submittedName>
</protein>
<feature type="compositionally biased region" description="Polar residues" evidence="1">
    <location>
        <begin position="150"/>
        <end position="164"/>
    </location>
</feature>
<evidence type="ECO:0000256" key="1">
    <source>
        <dbReference type="SAM" id="MobiDB-lite"/>
    </source>
</evidence>
<gene>
    <name evidence="2" type="ORF">F2Q68_00038600</name>
</gene>
<dbReference type="AlphaFoldDB" id="A0A8S9MPK5"/>
<dbReference type="EMBL" id="QGKW02000007">
    <property type="protein sequence ID" value="KAF2619023.1"/>
    <property type="molecule type" value="Genomic_DNA"/>
</dbReference>
<organism evidence="2 3">
    <name type="scientific">Brassica cretica</name>
    <name type="common">Mustard</name>
    <dbReference type="NCBI Taxonomy" id="69181"/>
    <lineage>
        <taxon>Eukaryota</taxon>
        <taxon>Viridiplantae</taxon>
        <taxon>Streptophyta</taxon>
        <taxon>Embryophyta</taxon>
        <taxon>Tracheophyta</taxon>
        <taxon>Spermatophyta</taxon>
        <taxon>Magnoliopsida</taxon>
        <taxon>eudicotyledons</taxon>
        <taxon>Gunneridae</taxon>
        <taxon>Pentapetalae</taxon>
        <taxon>rosids</taxon>
        <taxon>malvids</taxon>
        <taxon>Brassicales</taxon>
        <taxon>Brassicaceae</taxon>
        <taxon>Brassiceae</taxon>
        <taxon>Brassica</taxon>
    </lineage>
</organism>
<sequence>MVIRTGEKELTTWNQSSSADKYIGLYTDSIPNVKVFYMSSVTQYNPFISFPLKSFQFPPSKVKEGGYTSCACLKENDGYNIQTTAHAKLNFHHGSVQPQALLDLARSQIRMITIQMKDKPRANHNQLLSGIASLVGLFAKLSGRLGGSSKPYQTTEPTSFSLTKQHQHHTPKQCTNRTVHSITADWMAGNSRAKECILPSSGANEIWQSAPLWVSVISYYYSSLLTSGFKVVYHLSDRNSKLKEDNNSTQKALKIEF</sequence>
<dbReference type="Proteomes" id="UP000712281">
    <property type="component" value="Unassembled WGS sequence"/>
</dbReference>
<evidence type="ECO:0000313" key="3">
    <source>
        <dbReference type="Proteomes" id="UP000712281"/>
    </source>
</evidence>
<name>A0A8S9MPK5_BRACR</name>
<reference evidence="2" key="1">
    <citation type="submission" date="2019-12" db="EMBL/GenBank/DDBJ databases">
        <title>Genome sequencing and annotation of Brassica cretica.</title>
        <authorList>
            <person name="Studholme D.J."/>
            <person name="Sarris P.F."/>
        </authorList>
    </citation>
    <scope>NUCLEOTIDE SEQUENCE</scope>
    <source>
        <strain evidence="2">PFS-001/15</strain>
        <tissue evidence="2">Leaf</tissue>
    </source>
</reference>
<comment type="caution">
    <text evidence="2">The sequence shown here is derived from an EMBL/GenBank/DDBJ whole genome shotgun (WGS) entry which is preliminary data.</text>
</comment>
<proteinExistence type="predicted"/>